<reference evidence="2 3" key="1">
    <citation type="submission" date="2019-05" db="EMBL/GenBank/DDBJ databases">
        <title>Polaribacter aestuariivivens sp. nov., isolated from a tidal flat.</title>
        <authorList>
            <person name="Yoon J.-H."/>
        </authorList>
    </citation>
    <scope>NUCLEOTIDE SEQUENCE [LARGE SCALE GENOMIC DNA]</scope>
    <source>
        <strain evidence="2 3">DBTF-3</strain>
    </source>
</reference>
<keyword evidence="1" id="KW-0812">Transmembrane</keyword>
<dbReference type="Proteomes" id="UP000307140">
    <property type="component" value="Unassembled WGS sequence"/>
</dbReference>
<accession>A0A5S3NAI1</accession>
<organism evidence="2 3">
    <name type="scientific">Polaribacter aestuariivivens</name>
    <dbReference type="NCBI Taxonomy" id="2304626"/>
    <lineage>
        <taxon>Bacteria</taxon>
        <taxon>Pseudomonadati</taxon>
        <taxon>Bacteroidota</taxon>
        <taxon>Flavobacteriia</taxon>
        <taxon>Flavobacteriales</taxon>
        <taxon>Flavobacteriaceae</taxon>
    </lineage>
</organism>
<dbReference type="RefSeq" id="WP_138534520.1">
    <property type="nucleotide sequence ID" value="NZ_VANR01000001.1"/>
</dbReference>
<feature type="transmembrane region" description="Helical" evidence="1">
    <location>
        <begin position="175"/>
        <end position="197"/>
    </location>
</feature>
<proteinExistence type="predicted"/>
<evidence type="ECO:0000313" key="2">
    <source>
        <dbReference type="EMBL" id="TMM32308.1"/>
    </source>
</evidence>
<keyword evidence="1" id="KW-1133">Transmembrane helix</keyword>
<feature type="transmembrane region" description="Helical" evidence="1">
    <location>
        <begin position="217"/>
        <end position="235"/>
    </location>
</feature>
<evidence type="ECO:0000313" key="3">
    <source>
        <dbReference type="Proteomes" id="UP000307140"/>
    </source>
</evidence>
<sequence length="254" mass="29634">MKIKHIPKSDLQQITSIFNREIGRFVFFVFVLFFDGIWFAENVTNSQTLINILMIAGFLKMYLRSTPRVKELMIYAVILGFGGEYLFSRALNMYTYRLENVPFYVPLGHAALYGRIFMFSKASIVQKHHKAIEQLFGYFIALFATLYLLFFGDVFGFVMTGFVFLLLWKRPKDRLFFLSMYLLVAILEIGGTAFGAWSWPSTAFGVFDFLPSNNPPSGISLFYFLLDVSCFFMYTQRHKIAWKRLKRIKKVSRS</sequence>
<gene>
    <name evidence="2" type="ORF">FDT66_02250</name>
</gene>
<keyword evidence="3" id="KW-1185">Reference proteome</keyword>
<dbReference type="AlphaFoldDB" id="A0A5S3NAI1"/>
<feature type="transmembrane region" description="Helical" evidence="1">
    <location>
        <begin position="135"/>
        <end position="168"/>
    </location>
</feature>
<protein>
    <submittedName>
        <fullName evidence="2">Uncharacterized protein</fullName>
    </submittedName>
</protein>
<keyword evidence="1" id="KW-0472">Membrane</keyword>
<comment type="caution">
    <text evidence="2">The sequence shown here is derived from an EMBL/GenBank/DDBJ whole genome shotgun (WGS) entry which is preliminary data.</text>
</comment>
<feature type="transmembrane region" description="Helical" evidence="1">
    <location>
        <begin position="21"/>
        <end position="40"/>
    </location>
</feature>
<dbReference type="OrthoDB" id="977790at2"/>
<feature type="transmembrane region" description="Helical" evidence="1">
    <location>
        <begin position="72"/>
        <end position="91"/>
    </location>
</feature>
<evidence type="ECO:0000256" key="1">
    <source>
        <dbReference type="SAM" id="Phobius"/>
    </source>
</evidence>
<name>A0A5S3NAI1_9FLAO</name>
<dbReference type="EMBL" id="VANR01000001">
    <property type="protein sequence ID" value="TMM32308.1"/>
    <property type="molecule type" value="Genomic_DNA"/>
</dbReference>